<dbReference type="PROSITE" id="PS50893">
    <property type="entry name" value="ABC_TRANSPORTER_2"/>
    <property type="match status" value="1"/>
</dbReference>
<dbReference type="Gene3D" id="3.40.50.300">
    <property type="entry name" value="P-loop containing nucleotide triphosphate hydrolases"/>
    <property type="match status" value="1"/>
</dbReference>
<keyword evidence="1" id="KW-0813">Transport</keyword>
<evidence type="ECO:0000256" key="1">
    <source>
        <dbReference type="ARBA" id="ARBA00022448"/>
    </source>
</evidence>
<evidence type="ECO:0000256" key="4">
    <source>
        <dbReference type="SAM" id="MobiDB-lite"/>
    </source>
</evidence>
<feature type="compositionally biased region" description="Polar residues" evidence="4">
    <location>
        <begin position="11"/>
        <end position="26"/>
    </location>
</feature>
<keyword evidence="3 6" id="KW-0067">ATP-binding</keyword>
<dbReference type="RefSeq" id="WP_268917590.1">
    <property type="nucleotide sequence ID" value="NZ_JAPTMY010000017.1"/>
</dbReference>
<dbReference type="InterPro" id="IPR003593">
    <property type="entry name" value="AAA+_ATPase"/>
</dbReference>
<evidence type="ECO:0000256" key="3">
    <source>
        <dbReference type="ARBA" id="ARBA00022840"/>
    </source>
</evidence>
<reference evidence="6" key="1">
    <citation type="submission" date="2022-10" db="EMBL/GenBank/DDBJ databases">
        <title>Genome sequence of Actinomyces israelii ATCC 10048.</title>
        <authorList>
            <person name="Watt R.M."/>
            <person name="Tong W.M."/>
        </authorList>
    </citation>
    <scope>NUCLEOTIDE SEQUENCE</scope>
    <source>
        <strain evidence="6">ATCC 10048</strain>
    </source>
</reference>
<dbReference type="PANTHER" id="PTHR42734">
    <property type="entry name" value="METAL TRANSPORT SYSTEM ATP-BINDING PROTEIN TM_0124-RELATED"/>
    <property type="match status" value="1"/>
</dbReference>
<dbReference type="CDD" id="cd03214">
    <property type="entry name" value="ABC_Iron-Siderophores_B12_Hemin"/>
    <property type="match status" value="1"/>
</dbReference>
<dbReference type="EMBL" id="JAPTMY010000017">
    <property type="protein sequence ID" value="MCZ0858142.1"/>
    <property type="molecule type" value="Genomic_DNA"/>
</dbReference>
<sequence length="295" mass="31301">MSPRPEGPASDEQTAATPGATGNPSAPTEPLAPVTISARGLACGYRGRPVLEGIDLDVRRGQVLCLLGPNGVGKTTLFRTLLGHLAPVAGTVRIAGRLRSTLSRREMARAIAYVPQLHEPPFAFTALDVALTGCASRLGLLSSPPAAERARAAAALERLGIPHLAERPFTELSGGEQQMTLIARALVQDGAIFVMDEPAAALDLRNQATVLATVRGLADELHGVVMTSHNPDHAFMVASRAVLLTRERRILSGPVDKVLTEENLREAYGTRVRVIDTVDDDGLPTRTCVPSLRPL</sequence>
<dbReference type="Proteomes" id="UP001072034">
    <property type="component" value="Unassembled WGS sequence"/>
</dbReference>
<dbReference type="InterPro" id="IPR027417">
    <property type="entry name" value="P-loop_NTPase"/>
</dbReference>
<dbReference type="Pfam" id="PF00005">
    <property type="entry name" value="ABC_tran"/>
    <property type="match status" value="1"/>
</dbReference>
<dbReference type="InterPro" id="IPR050153">
    <property type="entry name" value="Metal_Ion_Import_ABC"/>
</dbReference>
<dbReference type="PANTHER" id="PTHR42734:SF19">
    <property type="entry name" value="IRON COMPOUNDS ABC TRANSPORTER, ATP-BINDING PROTEIN"/>
    <property type="match status" value="1"/>
</dbReference>
<comment type="caution">
    <text evidence="6">The sequence shown here is derived from an EMBL/GenBank/DDBJ whole genome shotgun (WGS) entry which is preliminary data.</text>
</comment>
<accession>A0ABT4I8R4</accession>
<dbReference type="SUPFAM" id="SSF52540">
    <property type="entry name" value="P-loop containing nucleoside triphosphate hydrolases"/>
    <property type="match status" value="1"/>
</dbReference>
<dbReference type="GO" id="GO:0005524">
    <property type="term" value="F:ATP binding"/>
    <property type="evidence" value="ECO:0007669"/>
    <property type="project" value="UniProtKB-KW"/>
</dbReference>
<feature type="domain" description="ABC transporter" evidence="5">
    <location>
        <begin position="36"/>
        <end position="271"/>
    </location>
</feature>
<dbReference type="SMART" id="SM00382">
    <property type="entry name" value="AAA"/>
    <property type="match status" value="1"/>
</dbReference>
<proteinExistence type="predicted"/>
<evidence type="ECO:0000259" key="5">
    <source>
        <dbReference type="PROSITE" id="PS50893"/>
    </source>
</evidence>
<evidence type="ECO:0000256" key="2">
    <source>
        <dbReference type="ARBA" id="ARBA00022741"/>
    </source>
</evidence>
<dbReference type="InterPro" id="IPR003439">
    <property type="entry name" value="ABC_transporter-like_ATP-bd"/>
</dbReference>
<gene>
    <name evidence="6" type="ORF">OHJ16_08805</name>
</gene>
<evidence type="ECO:0000313" key="6">
    <source>
        <dbReference type="EMBL" id="MCZ0858142.1"/>
    </source>
</evidence>
<feature type="region of interest" description="Disordered" evidence="4">
    <location>
        <begin position="1"/>
        <end position="31"/>
    </location>
</feature>
<keyword evidence="2" id="KW-0547">Nucleotide-binding</keyword>
<evidence type="ECO:0000313" key="7">
    <source>
        <dbReference type="Proteomes" id="UP001072034"/>
    </source>
</evidence>
<name>A0ABT4I8R4_9ACTO</name>
<organism evidence="6 7">
    <name type="scientific">Actinomyces israelii</name>
    <dbReference type="NCBI Taxonomy" id="1659"/>
    <lineage>
        <taxon>Bacteria</taxon>
        <taxon>Bacillati</taxon>
        <taxon>Actinomycetota</taxon>
        <taxon>Actinomycetes</taxon>
        <taxon>Actinomycetales</taxon>
        <taxon>Actinomycetaceae</taxon>
        <taxon>Actinomyces</taxon>
    </lineage>
</organism>
<protein>
    <submittedName>
        <fullName evidence="6">ABC transporter ATP-binding protein</fullName>
    </submittedName>
</protein>
<keyword evidence="7" id="KW-1185">Reference proteome</keyword>